<dbReference type="CDD" id="cd06533">
    <property type="entry name" value="Glyco_transf_WecG_TagA"/>
    <property type="match status" value="1"/>
</dbReference>
<evidence type="ECO:0000313" key="3">
    <source>
        <dbReference type="EMBL" id="MFC2971524.1"/>
    </source>
</evidence>
<proteinExistence type="predicted"/>
<keyword evidence="2" id="KW-0808">Transferase</keyword>
<organism evidence="3 4">
    <name type="scientific">Azotobacter bryophylli</name>
    <dbReference type="NCBI Taxonomy" id="1986537"/>
    <lineage>
        <taxon>Bacteria</taxon>
        <taxon>Pseudomonadati</taxon>
        <taxon>Pseudomonadota</taxon>
        <taxon>Gammaproteobacteria</taxon>
        <taxon>Pseudomonadales</taxon>
        <taxon>Pseudomonadaceae</taxon>
        <taxon>Azotobacter</taxon>
    </lineage>
</organism>
<dbReference type="InterPro" id="IPR004629">
    <property type="entry name" value="WecG_TagA_CpsF"/>
</dbReference>
<dbReference type="EMBL" id="JBHRSJ010000007">
    <property type="protein sequence ID" value="MFC2971524.1"/>
    <property type="molecule type" value="Genomic_DNA"/>
</dbReference>
<protein>
    <submittedName>
        <fullName evidence="3">WecB/TagA/CpsF family glycosyltransferase</fullName>
    </submittedName>
</protein>
<reference evidence="4" key="1">
    <citation type="journal article" date="2019" name="Int. J. Syst. Evol. Microbiol.">
        <title>The Global Catalogue of Microorganisms (GCM) 10K type strain sequencing project: providing services to taxonomists for standard genome sequencing and annotation.</title>
        <authorList>
            <consortium name="The Broad Institute Genomics Platform"/>
            <consortium name="The Broad Institute Genome Sequencing Center for Infectious Disease"/>
            <person name="Wu L."/>
            <person name="Ma J."/>
        </authorList>
    </citation>
    <scope>NUCLEOTIDE SEQUENCE [LARGE SCALE GENOMIC DNA]</scope>
    <source>
        <strain evidence="4">KCTC 62195</strain>
    </source>
</reference>
<accession>A0ABV7APZ2</accession>
<dbReference type="Pfam" id="PF03808">
    <property type="entry name" value="Glyco_tran_WecG"/>
    <property type="match status" value="1"/>
</dbReference>
<evidence type="ECO:0000256" key="2">
    <source>
        <dbReference type="ARBA" id="ARBA00022679"/>
    </source>
</evidence>
<comment type="caution">
    <text evidence="3">The sequence shown here is derived from an EMBL/GenBank/DDBJ whole genome shotgun (WGS) entry which is preliminary data.</text>
</comment>
<evidence type="ECO:0000313" key="4">
    <source>
        <dbReference type="Proteomes" id="UP001595457"/>
    </source>
</evidence>
<keyword evidence="4" id="KW-1185">Reference proteome</keyword>
<dbReference type="NCBIfam" id="TIGR00696">
    <property type="entry name" value="wecG_tagA_cpsF"/>
    <property type="match status" value="1"/>
</dbReference>
<dbReference type="PANTHER" id="PTHR34136:SF1">
    <property type="entry name" value="UDP-N-ACETYL-D-MANNOSAMINURONIC ACID TRANSFERASE"/>
    <property type="match status" value="1"/>
</dbReference>
<evidence type="ECO:0000256" key="1">
    <source>
        <dbReference type="ARBA" id="ARBA00022676"/>
    </source>
</evidence>
<sequence length="247" mass="28001">MLTTKGIGSANSLIEKLEQIEPDHYNEFIDSLLDTNTPVTIGFLNQHAYNVANKNARNLRAFIDLDYLLRDGIGIKLACLYRKTLPGANMNGTDFIPALIDRVLKSRRKVQFFVFGTESPWLEKGAKKLLRGHDYHYLHGFLDPARYVDLVQSTMDNDALKIVILAMGMPKQETLAWVLRRTTKGPALIVCGGAIIDFQAGRFKRAPFLFRKLGLEWLYRLALEPKRLGSRYVIGIPKFLVHVLIGK</sequence>
<dbReference type="PANTHER" id="PTHR34136">
    <property type="match status" value="1"/>
</dbReference>
<dbReference type="Proteomes" id="UP001595457">
    <property type="component" value="Unassembled WGS sequence"/>
</dbReference>
<keyword evidence="1" id="KW-0328">Glycosyltransferase</keyword>
<gene>
    <name evidence="3" type="ORF">ACFOJE_04765</name>
</gene>
<dbReference type="RefSeq" id="WP_377813122.1">
    <property type="nucleotide sequence ID" value="NZ_JBHRSJ010000007.1"/>
</dbReference>
<name>A0ABV7APZ2_9GAMM</name>